<organism evidence="1 2">
    <name type="scientific">Bacteroides salyersiae</name>
    <dbReference type="NCBI Taxonomy" id="291644"/>
    <lineage>
        <taxon>Bacteria</taxon>
        <taxon>Pseudomonadati</taxon>
        <taxon>Bacteroidota</taxon>
        <taxon>Bacteroidia</taxon>
        <taxon>Bacteroidales</taxon>
        <taxon>Bacteroidaceae</taxon>
        <taxon>Bacteroides</taxon>
    </lineage>
</organism>
<name>A0A7J4XNM2_9BACE</name>
<accession>A0A7J4XNM2</accession>
<gene>
    <name evidence="1" type="ORF">F3F73_00335</name>
</gene>
<evidence type="ECO:0000313" key="1">
    <source>
        <dbReference type="EMBL" id="KAA3770437.1"/>
    </source>
</evidence>
<proteinExistence type="predicted"/>
<sequence>MTNLEKYKNAFVESFDLDVKEVENASQETVEIWDSIGMMSLIAVIEDSFDLELQPDDIVEFTSYQKGIELLKKYNVIL</sequence>
<comment type="caution">
    <text evidence="1">The sequence shown here is derived from an EMBL/GenBank/DDBJ whole genome shotgun (WGS) entry which is preliminary data.</text>
</comment>
<dbReference type="InterPro" id="IPR036736">
    <property type="entry name" value="ACP-like_sf"/>
</dbReference>
<dbReference type="SUPFAM" id="SSF47336">
    <property type="entry name" value="ACP-like"/>
    <property type="match status" value="1"/>
</dbReference>
<dbReference type="RefSeq" id="WP_129648802.1">
    <property type="nucleotide sequence ID" value="NZ_CP081899.1"/>
</dbReference>
<dbReference type="AlphaFoldDB" id="A0A7J4XNM2"/>
<dbReference type="Proteomes" id="UP000422221">
    <property type="component" value="Unassembled WGS sequence"/>
</dbReference>
<dbReference type="Gene3D" id="1.10.1200.10">
    <property type="entry name" value="ACP-like"/>
    <property type="match status" value="1"/>
</dbReference>
<evidence type="ECO:0000313" key="2">
    <source>
        <dbReference type="Proteomes" id="UP000422221"/>
    </source>
</evidence>
<protein>
    <submittedName>
        <fullName evidence="1">Acyl carrier protein</fullName>
    </submittedName>
</protein>
<reference evidence="1 2" key="1">
    <citation type="journal article" date="2019" name="Nat. Med.">
        <title>A library of human gut bacterial isolates paired with longitudinal multiomics data enables mechanistic microbiome research.</title>
        <authorList>
            <person name="Poyet M."/>
            <person name="Groussin M."/>
            <person name="Gibbons S.M."/>
            <person name="Avila-Pacheco J."/>
            <person name="Jiang X."/>
            <person name="Kearney S.M."/>
            <person name="Perrotta A.R."/>
            <person name="Berdy B."/>
            <person name="Zhao S."/>
            <person name="Lieberman T.D."/>
            <person name="Swanson P.K."/>
            <person name="Smith M."/>
            <person name="Roesemann S."/>
            <person name="Alexander J.E."/>
            <person name="Rich S.A."/>
            <person name="Livny J."/>
            <person name="Vlamakis H."/>
            <person name="Clish C."/>
            <person name="Bullock K."/>
            <person name="Deik A."/>
            <person name="Scott J."/>
            <person name="Pierce K.A."/>
            <person name="Xavier R.J."/>
            <person name="Alm E.J."/>
        </authorList>
    </citation>
    <scope>NUCLEOTIDE SEQUENCE [LARGE SCALE GENOMIC DNA]</scope>
    <source>
        <strain evidence="1 2">BIOML-A10</strain>
    </source>
</reference>
<dbReference type="EMBL" id="VWMK01000001">
    <property type="protein sequence ID" value="KAA3770437.1"/>
    <property type="molecule type" value="Genomic_DNA"/>
</dbReference>